<keyword evidence="16" id="KW-1185">Reference proteome</keyword>
<evidence type="ECO:0000256" key="2">
    <source>
        <dbReference type="ARBA" id="ARBA00005005"/>
    </source>
</evidence>
<comment type="pathway">
    <text evidence="2">Lipid metabolism; fatty acid beta-oxidation.</text>
</comment>
<keyword evidence="6" id="KW-0520">NAD</keyword>
<dbReference type="GO" id="GO:0006635">
    <property type="term" value="P:fatty acid beta-oxidation"/>
    <property type="evidence" value="ECO:0007669"/>
    <property type="project" value="UniProtKB-UniPathway"/>
</dbReference>
<evidence type="ECO:0000256" key="7">
    <source>
        <dbReference type="ARBA" id="ARBA00023098"/>
    </source>
</evidence>
<comment type="catalytic activity">
    <reaction evidence="12">
        <text>a (3S)-3-hydroxyacyl-CoA + NAD(+) = a 3-oxoacyl-CoA + NADH + H(+)</text>
        <dbReference type="Rhea" id="RHEA:22432"/>
        <dbReference type="ChEBI" id="CHEBI:15378"/>
        <dbReference type="ChEBI" id="CHEBI:57318"/>
        <dbReference type="ChEBI" id="CHEBI:57540"/>
        <dbReference type="ChEBI" id="CHEBI:57945"/>
        <dbReference type="ChEBI" id="CHEBI:90726"/>
        <dbReference type="EC" id="1.1.1.35"/>
    </reaction>
</comment>
<dbReference type="RefSeq" id="WP_123694288.1">
    <property type="nucleotide sequence ID" value="NZ_AP019700.1"/>
</dbReference>
<keyword evidence="11" id="KW-0511">Multifunctional enzyme</keyword>
<comment type="subcellular location">
    <subcellularLocation>
        <location evidence="1">Peroxisome</location>
    </subcellularLocation>
</comment>
<feature type="domain" description="3-hydroxyacyl-CoA dehydrogenase C-terminal" evidence="13">
    <location>
        <begin position="607"/>
        <end position="692"/>
    </location>
</feature>
<dbReference type="InterPro" id="IPR008927">
    <property type="entry name" value="6-PGluconate_DH-like_C_sf"/>
</dbReference>
<evidence type="ECO:0000256" key="11">
    <source>
        <dbReference type="ARBA" id="ARBA00023268"/>
    </source>
</evidence>
<dbReference type="InterPro" id="IPR001753">
    <property type="entry name" value="Enoyl-CoA_hydra/iso"/>
</dbReference>
<dbReference type="AlphaFoldDB" id="A0A3N1KTA6"/>
<evidence type="ECO:0000313" key="16">
    <source>
        <dbReference type="Proteomes" id="UP000278222"/>
    </source>
</evidence>
<dbReference type="InterPro" id="IPR036291">
    <property type="entry name" value="NAD(P)-bd_dom_sf"/>
</dbReference>
<evidence type="ECO:0000259" key="13">
    <source>
        <dbReference type="Pfam" id="PF00725"/>
    </source>
</evidence>
<dbReference type="EMBL" id="RJKX01000017">
    <property type="protein sequence ID" value="ROP83224.1"/>
    <property type="molecule type" value="Genomic_DNA"/>
</dbReference>
<protein>
    <submittedName>
        <fullName evidence="15">Short chain enoyl-CoA hydratase /3-hydroxyacyl-CoA dehydrogenase</fullName>
    </submittedName>
</protein>
<evidence type="ECO:0000256" key="12">
    <source>
        <dbReference type="ARBA" id="ARBA00049556"/>
    </source>
</evidence>
<dbReference type="SUPFAM" id="SSF52096">
    <property type="entry name" value="ClpP/crotonase"/>
    <property type="match status" value="1"/>
</dbReference>
<evidence type="ECO:0000256" key="5">
    <source>
        <dbReference type="ARBA" id="ARBA00023002"/>
    </source>
</evidence>
<keyword evidence="3" id="KW-0276">Fatty acid metabolism</keyword>
<dbReference type="Gene3D" id="3.40.50.720">
    <property type="entry name" value="NAD(P)-binding Rossmann-like Domain"/>
    <property type="match status" value="1"/>
</dbReference>
<dbReference type="Pfam" id="PF02737">
    <property type="entry name" value="3HCDH_N"/>
    <property type="match status" value="1"/>
</dbReference>
<dbReference type="FunFam" id="3.40.50.720:FF:000009">
    <property type="entry name" value="Fatty oxidation complex, alpha subunit"/>
    <property type="match status" value="1"/>
</dbReference>
<evidence type="ECO:0000256" key="10">
    <source>
        <dbReference type="ARBA" id="ARBA00023239"/>
    </source>
</evidence>
<dbReference type="SUPFAM" id="SSF48179">
    <property type="entry name" value="6-phosphogluconate dehydrogenase C-terminal domain-like"/>
    <property type="match status" value="2"/>
</dbReference>
<dbReference type="InterPro" id="IPR006176">
    <property type="entry name" value="3-OHacyl-CoA_DH_NAD-bd"/>
</dbReference>
<evidence type="ECO:0000259" key="14">
    <source>
        <dbReference type="Pfam" id="PF02737"/>
    </source>
</evidence>
<evidence type="ECO:0000256" key="9">
    <source>
        <dbReference type="ARBA" id="ARBA00023235"/>
    </source>
</evidence>
<dbReference type="Gene3D" id="1.10.1040.50">
    <property type="match status" value="1"/>
</dbReference>
<dbReference type="UniPathway" id="UPA00659"/>
<sequence>MAEAADRTPPLVRTDRDGDIARITVANPPVNALSHAVRSGILAAVQAADADAGVAAIVLRCDGRTFVAGADITEFGRPAQEPILSTVLAAIDASSKPVVAAIHGTALGGGLELALACHWRVAVQSARVGLPEVKLGIIPGGGGTQRLPRAAGVAKALDMITSGEMIGADAALAAGIIDQVVAGDLDRAAVELARAKAAEGAMPRLRDRDERTAEARGQSGLFDAARAAMARRARGRTAPEYAIRAVQAAVELPFDEGIAYERALCDELKASAQSRAQRHIFFAERDAAKVPGVGRDTPVARIGQAAVIGAGTMGGGIAMCLASAGIPVTLIETTQPALDRGLATIRSNYEATARRGGMAAADVETRMGLIRPSLAMADLAGADLVIEAVFEDTAIKKAVFAEIDRHAKAGAVLATNTSTLDVNAIAAATGRPESVVGLHFFSPANVMKLLEIVRGARTDAGVLATSLALAKRIGKVPVVVGVCDGFVGNRMLRARGRQAERLVMEGALPQQVDAALYDFGFPMGPYAMGDLAGLDIGWRIRQEKGLKSAVADRLCALGRFGQKTGAGWFRYEAGSRTPIPDPAVEAIILEEAARAGIARREIANAEILDRLLLPMVNEGARILEEGMALRPGDIDIVWVYGYGWPIQEGGPMHWADARGLAAARDRMVELARQHGEDFVPAPLIERLAAEGKGFADLPQPA</sequence>
<evidence type="ECO:0000256" key="6">
    <source>
        <dbReference type="ARBA" id="ARBA00023027"/>
    </source>
</evidence>
<keyword evidence="8" id="KW-0576">Peroxisome</keyword>
<keyword evidence="5" id="KW-0560">Oxidoreductase</keyword>
<dbReference type="PANTHER" id="PTHR23309">
    <property type="entry name" value="3-HYDROXYACYL-COA DEHYROGENASE"/>
    <property type="match status" value="1"/>
</dbReference>
<dbReference type="FunFam" id="1.10.1040.50:FF:000006">
    <property type="entry name" value="Peroxisomal bifunctional enzyme"/>
    <property type="match status" value="1"/>
</dbReference>
<evidence type="ECO:0000256" key="1">
    <source>
        <dbReference type="ARBA" id="ARBA00004275"/>
    </source>
</evidence>
<accession>A0A3N1KTA6</accession>
<feature type="domain" description="3-hydroxyacyl-CoA dehydrogenase NAD binding" evidence="14">
    <location>
        <begin position="305"/>
        <end position="481"/>
    </location>
</feature>
<dbReference type="OrthoDB" id="9771883at2"/>
<dbReference type="GO" id="GO:0016853">
    <property type="term" value="F:isomerase activity"/>
    <property type="evidence" value="ECO:0007669"/>
    <property type="project" value="UniProtKB-KW"/>
</dbReference>
<gene>
    <name evidence="15" type="ORF">EDC65_4757</name>
</gene>
<evidence type="ECO:0000313" key="15">
    <source>
        <dbReference type="EMBL" id="ROP83224.1"/>
    </source>
</evidence>
<reference evidence="15 16" key="1">
    <citation type="submission" date="2018-11" db="EMBL/GenBank/DDBJ databases">
        <title>Genomic Encyclopedia of Type Strains, Phase IV (KMG-IV): sequencing the most valuable type-strain genomes for metagenomic binning, comparative biology and taxonomic classification.</title>
        <authorList>
            <person name="Goeker M."/>
        </authorList>
    </citation>
    <scope>NUCLEOTIDE SEQUENCE [LARGE SCALE GENOMIC DNA]</scope>
    <source>
        <strain evidence="15 16">DSM 5900</strain>
    </source>
</reference>
<keyword evidence="4" id="KW-0442">Lipid degradation</keyword>
<dbReference type="CDD" id="cd06558">
    <property type="entry name" value="crotonase-like"/>
    <property type="match status" value="1"/>
</dbReference>
<dbReference type="Proteomes" id="UP000278222">
    <property type="component" value="Unassembled WGS sequence"/>
</dbReference>
<dbReference type="GO" id="GO:0070403">
    <property type="term" value="F:NAD+ binding"/>
    <property type="evidence" value="ECO:0007669"/>
    <property type="project" value="InterPro"/>
</dbReference>
<organism evidence="15 16">
    <name type="scientific">Stella humosa</name>
    <dbReference type="NCBI Taxonomy" id="94"/>
    <lineage>
        <taxon>Bacteria</taxon>
        <taxon>Pseudomonadati</taxon>
        <taxon>Pseudomonadota</taxon>
        <taxon>Alphaproteobacteria</taxon>
        <taxon>Rhodospirillales</taxon>
        <taxon>Stellaceae</taxon>
        <taxon>Stella</taxon>
    </lineage>
</organism>
<name>A0A3N1KTA6_9PROT</name>
<keyword evidence="10" id="KW-0456">Lyase</keyword>
<dbReference type="GO" id="GO:0004300">
    <property type="term" value="F:enoyl-CoA hydratase activity"/>
    <property type="evidence" value="ECO:0007669"/>
    <property type="project" value="UniProtKB-ARBA"/>
</dbReference>
<keyword evidence="7" id="KW-0443">Lipid metabolism</keyword>
<proteinExistence type="predicted"/>
<dbReference type="Gene3D" id="3.90.226.10">
    <property type="entry name" value="2-enoyl-CoA Hydratase, Chain A, domain 1"/>
    <property type="match status" value="1"/>
</dbReference>
<dbReference type="InterPro" id="IPR006108">
    <property type="entry name" value="3HC_DH_C"/>
</dbReference>
<dbReference type="Pfam" id="PF00378">
    <property type="entry name" value="ECH_1"/>
    <property type="match status" value="1"/>
</dbReference>
<evidence type="ECO:0000256" key="8">
    <source>
        <dbReference type="ARBA" id="ARBA00023140"/>
    </source>
</evidence>
<dbReference type="InterPro" id="IPR029045">
    <property type="entry name" value="ClpP/crotonase-like_dom_sf"/>
</dbReference>
<keyword evidence="9" id="KW-0413">Isomerase</keyword>
<dbReference type="GO" id="GO:0003857">
    <property type="term" value="F:(3S)-3-hydroxyacyl-CoA dehydrogenase (NAD+) activity"/>
    <property type="evidence" value="ECO:0007669"/>
    <property type="project" value="UniProtKB-EC"/>
</dbReference>
<evidence type="ECO:0000256" key="4">
    <source>
        <dbReference type="ARBA" id="ARBA00022963"/>
    </source>
</evidence>
<dbReference type="Pfam" id="PF00725">
    <property type="entry name" value="3HCDH"/>
    <property type="match status" value="2"/>
</dbReference>
<comment type="caution">
    <text evidence="15">The sequence shown here is derived from an EMBL/GenBank/DDBJ whole genome shotgun (WGS) entry which is preliminary data.</text>
</comment>
<dbReference type="SUPFAM" id="SSF51735">
    <property type="entry name" value="NAD(P)-binding Rossmann-fold domains"/>
    <property type="match status" value="1"/>
</dbReference>
<evidence type="ECO:0000256" key="3">
    <source>
        <dbReference type="ARBA" id="ARBA00022832"/>
    </source>
</evidence>
<feature type="domain" description="3-hydroxyacyl-CoA dehydrogenase C-terminal" evidence="13">
    <location>
        <begin position="485"/>
        <end position="571"/>
    </location>
</feature>